<dbReference type="GeneID" id="19685852"/>
<dbReference type="EMBL" id="KJ804259">
    <property type="protein sequence ID" value="AIA64137.1"/>
    <property type="molecule type" value="Genomic_DNA"/>
</dbReference>
<evidence type="ECO:0000313" key="2">
    <source>
        <dbReference type="Proteomes" id="UP000026999"/>
    </source>
</evidence>
<dbReference type="OrthoDB" id="36325at10239"/>
<evidence type="ECO:0000313" key="1">
    <source>
        <dbReference type="EMBL" id="AIA64137.1"/>
    </source>
</evidence>
<reference evidence="1 2" key="1">
    <citation type="journal article" date="2014" name="Genome Announc.">
        <title>Complete Genome Sequence of a Staphylococcus epidermidis Bacteriophage Isolated from the Anterior Nares of Humans.</title>
        <authorList>
            <person name="Aswani V.H."/>
            <person name="Tremblay D.M."/>
            <person name="Moineau S."/>
            <person name="Shukla S.K."/>
        </authorList>
    </citation>
    <scope>NUCLEOTIDE SEQUENCE [LARGE SCALE GENOMIC DNA]</scope>
</reference>
<sequence length="57" mass="6576">MDNKLPQYTVYAIFNKDGDYMGAVSTEALKDKVISKHKNLKGFAKIEVNKEIDKWLK</sequence>
<organism evidence="1 2">
    <name type="scientific">Staphylococcus phage 6ec</name>
    <dbReference type="NCBI Taxonomy" id="1500386"/>
    <lineage>
        <taxon>Viruses</taxon>
        <taxon>Duplodnaviria</taxon>
        <taxon>Heunggongvirae</taxon>
        <taxon>Uroviricota</taxon>
        <taxon>Caudoviricetes</taxon>
        <taxon>Sextaecvirus</taxon>
        <taxon>Sextaecvirus sextaec</taxon>
    </lineage>
</organism>
<gene>
    <name evidence="1" type="ORF">PHAGE6E_111</name>
</gene>
<accession>A0A060AKM8</accession>
<dbReference type="RefSeq" id="YP_009042616.1">
    <property type="nucleotide sequence ID" value="NC_024355.1"/>
</dbReference>
<proteinExistence type="predicted"/>
<dbReference type="KEGG" id="vg:19685852"/>
<dbReference type="Proteomes" id="UP000026999">
    <property type="component" value="Segment"/>
</dbReference>
<protein>
    <submittedName>
        <fullName evidence="1">Uncharacterized protein</fullName>
    </submittedName>
</protein>
<name>A0A060AKM8_9CAUD</name>
<keyword evidence="2" id="KW-1185">Reference proteome</keyword>